<name>A0A2V0P1X9_9CHLO</name>
<evidence type="ECO:0000313" key="3">
    <source>
        <dbReference type="Proteomes" id="UP000247498"/>
    </source>
</evidence>
<feature type="region of interest" description="Disordered" evidence="1">
    <location>
        <begin position="1"/>
        <end position="61"/>
    </location>
</feature>
<feature type="compositionally biased region" description="Low complexity" evidence="1">
    <location>
        <begin position="31"/>
        <end position="53"/>
    </location>
</feature>
<evidence type="ECO:0000313" key="2">
    <source>
        <dbReference type="EMBL" id="GBF91843.1"/>
    </source>
</evidence>
<evidence type="ECO:0000256" key="1">
    <source>
        <dbReference type="SAM" id="MobiDB-lite"/>
    </source>
</evidence>
<comment type="caution">
    <text evidence="2">The sequence shown here is derived from an EMBL/GenBank/DDBJ whole genome shotgun (WGS) entry which is preliminary data.</text>
</comment>
<dbReference type="InParanoid" id="A0A2V0P1X9"/>
<feature type="region of interest" description="Disordered" evidence="1">
    <location>
        <begin position="171"/>
        <end position="201"/>
    </location>
</feature>
<accession>A0A2V0P1X9</accession>
<gene>
    <name evidence="2" type="ORF">Rsub_04948</name>
</gene>
<sequence length="201" mass="21339">MALGEPTEAKRAKGSVTAFVSMQSAGDGAEKPPTQQQQQQQQKAAGAAGTSASVRPTLPHDCRVRMGGFYKVIKLEAGGEQPPCFGIGPGESKGGRGRRARDLAAEARSEGRDPESLPNPFEPGAELFPKPKPPQTPTEAGKHYPPLNEETLPIYAKVVRLQSGGAQSISYGISQGEHKGDRVWARNMSQARRDEPGEGAP</sequence>
<dbReference type="AlphaFoldDB" id="A0A2V0P1X9"/>
<organism evidence="2 3">
    <name type="scientific">Raphidocelis subcapitata</name>
    <dbReference type="NCBI Taxonomy" id="307507"/>
    <lineage>
        <taxon>Eukaryota</taxon>
        <taxon>Viridiplantae</taxon>
        <taxon>Chlorophyta</taxon>
        <taxon>core chlorophytes</taxon>
        <taxon>Chlorophyceae</taxon>
        <taxon>CS clade</taxon>
        <taxon>Sphaeropleales</taxon>
        <taxon>Selenastraceae</taxon>
        <taxon>Raphidocelis</taxon>
    </lineage>
</organism>
<keyword evidence="3" id="KW-1185">Reference proteome</keyword>
<dbReference type="Proteomes" id="UP000247498">
    <property type="component" value="Unassembled WGS sequence"/>
</dbReference>
<protein>
    <submittedName>
        <fullName evidence="2">Uncharacterized protein</fullName>
    </submittedName>
</protein>
<dbReference type="EMBL" id="BDRX01000027">
    <property type="protein sequence ID" value="GBF91843.1"/>
    <property type="molecule type" value="Genomic_DNA"/>
</dbReference>
<feature type="region of interest" description="Disordered" evidence="1">
    <location>
        <begin position="84"/>
        <end position="148"/>
    </location>
</feature>
<feature type="compositionally biased region" description="Basic and acidic residues" evidence="1">
    <location>
        <begin position="100"/>
        <end position="115"/>
    </location>
</feature>
<reference evidence="2 3" key="1">
    <citation type="journal article" date="2018" name="Sci. Rep.">
        <title>Raphidocelis subcapitata (=Pseudokirchneriella subcapitata) provides an insight into genome evolution and environmental adaptations in the Sphaeropleales.</title>
        <authorList>
            <person name="Suzuki S."/>
            <person name="Yamaguchi H."/>
            <person name="Nakajima N."/>
            <person name="Kawachi M."/>
        </authorList>
    </citation>
    <scope>NUCLEOTIDE SEQUENCE [LARGE SCALE GENOMIC DNA]</scope>
    <source>
        <strain evidence="2 3">NIES-35</strain>
    </source>
</reference>
<feature type="compositionally biased region" description="Basic and acidic residues" evidence="1">
    <location>
        <begin position="191"/>
        <end position="201"/>
    </location>
</feature>
<proteinExistence type="predicted"/>